<name>A0A250XK20_9CHLO</name>
<dbReference type="Proteomes" id="UP000232323">
    <property type="component" value="Unassembled WGS sequence"/>
</dbReference>
<dbReference type="SMART" id="SM00506">
    <property type="entry name" value="A1pp"/>
    <property type="match status" value="1"/>
</dbReference>
<feature type="domain" description="Macro" evidence="2">
    <location>
        <begin position="38"/>
        <end position="219"/>
    </location>
</feature>
<dbReference type="NCBIfam" id="NF001664">
    <property type="entry name" value="PRK00431.1-6"/>
    <property type="match status" value="1"/>
</dbReference>
<dbReference type="AlphaFoldDB" id="A0A250XK20"/>
<comment type="caution">
    <text evidence="3">The sequence shown here is derived from an EMBL/GenBank/DDBJ whole genome shotgun (WGS) entry which is preliminary data.</text>
</comment>
<dbReference type="OrthoDB" id="6133115at2759"/>
<evidence type="ECO:0000259" key="2">
    <source>
        <dbReference type="PROSITE" id="PS51154"/>
    </source>
</evidence>
<keyword evidence="1" id="KW-0732">Signal</keyword>
<dbReference type="InterPro" id="IPR043472">
    <property type="entry name" value="Macro_dom-like"/>
</dbReference>
<feature type="chain" id="PRO_5012038351" description="Macro domain-containing protein" evidence="1">
    <location>
        <begin position="22"/>
        <end position="241"/>
    </location>
</feature>
<dbReference type="Pfam" id="PF01661">
    <property type="entry name" value="Macro"/>
    <property type="match status" value="1"/>
</dbReference>
<organism evidence="3 4">
    <name type="scientific">Chlamydomonas eustigma</name>
    <dbReference type="NCBI Taxonomy" id="1157962"/>
    <lineage>
        <taxon>Eukaryota</taxon>
        <taxon>Viridiplantae</taxon>
        <taxon>Chlorophyta</taxon>
        <taxon>core chlorophytes</taxon>
        <taxon>Chlorophyceae</taxon>
        <taxon>CS clade</taxon>
        <taxon>Chlamydomonadales</taxon>
        <taxon>Chlamydomonadaceae</taxon>
        <taxon>Chlamydomonas</taxon>
    </lineage>
</organism>
<evidence type="ECO:0000313" key="3">
    <source>
        <dbReference type="EMBL" id="GAX83366.1"/>
    </source>
</evidence>
<dbReference type="CDD" id="cd02908">
    <property type="entry name" value="Macro_OAADPr_deacetylase"/>
    <property type="match status" value="1"/>
</dbReference>
<dbReference type="EMBL" id="BEGY01000097">
    <property type="protein sequence ID" value="GAX83366.1"/>
    <property type="molecule type" value="Genomic_DNA"/>
</dbReference>
<protein>
    <recommendedName>
        <fullName evidence="2">Macro domain-containing protein</fullName>
    </recommendedName>
</protein>
<dbReference type="Gene3D" id="3.40.220.10">
    <property type="entry name" value="Leucine Aminopeptidase, subunit E, domain 1"/>
    <property type="match status" value="1"/>
</dbReference>
<dbReference type="STRING" id="1157962.A0A250XK20"/>
<reference evidence="3 4" key="1">
    <citation type="submission" date="2017-08" db="EMBL/GenBank/DDBJ databases">
        <title>Acidophilic green algal genome provides insights into adaptation to an acidic environment.</title>
        <authorList>
            <person name="Hirooka S."/>
            <person name="Hirose Y."/>
            <person name="Kanesaki Y."/>
            <person name="Higuchi S."/>
            <person name="Fujiwara T."/>
            <person name="Onuma R."/>
            <person name="Era A."/>
            <person name="Ohbayashi R."/>
            <person name="Uzuka A."/>
            <person name="Nozaki H."/>
            <person name="Yoshikawa H."/>
            <person name="Miyagishima S.Y."/>
        </authorList>
    </citation>
    <scope>NUCLEOTIDE SEQUENCE [LARGE SCALE GENOMIC DNA]</scope>
    <source>
        <strain evidence="3 4">NIES-2499</strain>
    </source>
</reference>
<evidence type="ECO:0000313" key="4">
    <source>
        <dbReference type="Proteomes" id="UP000232323"/>
    </source>
</evidence>
<dbReference type="InterPro" id="IPR002589">
    <property type="entry name" value="Macro_dom"/>
</dbReference>
<feature type="signal peptide" evidence="1">
    <location>
        <begin position="1"/>
        <end position="21"/>
    </location>
</feature>
<proteinExistence type="predicted"/>
<gene>
    <name evidence="3" type="ORF">CEUSTIGMA_g10791.t1</name>
</gene>
<dbReference type="PROSITE" id="PS51154">
    <property type="entry name" value="MACRO"/>
    <property type="match status" value="1"/>
</dbReference>
<dbReference type="PANTHER" id="PTHR11106:SF27">
    <property type="entry name" value="MACRO DOMAIN-CONTAINING PROTEIN"/>
    <property type="match status" value="1"/>
</dbReference>
<dbReference type="SUPFAM" id="SSF52949">
    <property type="entry name" value="Macro domain-like"/>
    <property type="match status" value="1"/>
</dbReference>
<evidence type="ECO:0000256" key="1">
    <source>
        <dbReference type="SAM" id="SignalP"/>
    </source>
</evidence>
<accession>A0A250XK20</accession>
<sequence>MQLCSAHRKLLLFYCLLKLNALSFDSILDSWFVNADMSIYTFPNNHHESTLVLVQGDLTEFQGDAIVNAANERMLGGGGVDGAIHRAAGRELYEECLKVPEVEEGVRCPTGQARITKGYKLPAKYVIHTVGPIYESDAESAPLLANAYKSSLQLANEHNLKTVAFPAISTGVFGYPKYKAAEVSLKAVADAIGEVREVHFILFGSDMLAAYQKAANSLLFTIINAESKCTKNGVCVTAQEF</sequence>
<dbReference type="PANTHER" id="PTHR11106">
    <property type="entry name" value="GANGLIOSIDE INDUCED DIFFERENTIATION ASSOCIATED PROTEIN 2-RELATED"/>
    <property type="match status" value="1"/>
</dbReference>
<keyword evidence="4" id="KW-1185">Reference proteome</keyword>